<dbReference type="PRINTS" id="PR02105">
    <property type="entry name" value="INTSUBUNIT2"/>
</dbReference>
<feature type="compositionally biased region" description="Low complexity" evidence="4">
    <location>
        <begin position="941"/>
        <end position="954"/>
    </location>
</feature>
<organism evidence="5 6">
    <name type="scientific">Heterostelium pallidum (strain ATCC 26659 / Pp 5 / PN500)</name>
    <name type="common">Cellular slime mold</name>
    <name type="synonym">Polysphondylium pallidum</name>
    <dbReference type="NCBI Taxonomy" id="670386"/>
    <lineage>
        <taxon>Eukaryota</taxon>
        <taxon>Amoebozoa</taxon>
        <taxon>Evosea</taxon>
        <taxon>Eumycetozoa</taxon>
        <taxon>Dictyostelia</taxon>
        <taxon>Acytosteliales</taxon>
        <taxon>Acytosteliaceae</taxon>
        <taxon>Heterostelium</taxon>
    </lineage>
</organism>
<accession>D3BNS1</accession>
<dbReference type="GO" id="GO:0032039">
    <property type="term" value="C:integrator complex"/>
    <property type="evidence" value="ECO:0007669"/>
    <property type="project" value="InterPro"/>
</dbReference>
<dbReference type="InterPro" id="IPR029321">
    <property type="entry name" value="INTS2"/>
</dbReference>
<sequence length="1007" mass="115154">MYIFDLLVEGDYMSLINRLVEIDHINQIQSKTITNSNNNSNNHVKNNNSNNNNNDNKVNIYEEYEMCLSYLVNLTVNNQSLTEIKEILHCYSSKMSIHMAMSLTRITQYQYIDTKSYHSFIQEEIQFRKKLSHLEKKTTLIDITENIGDLFENGDITIKLRLVLSDLIGLLDYSDRQQELNLLKKQQQQPQQHQLDIHKYECSILDIPIYQEELCFILPFITFKFNDIINFNNMLISLLYLNQAPKLMHLLILNHPLEFKEIVEDIILKSIELVGFERIKRILLELCKLSKFVATFIRAKLIEQTLMPELIFMITTQFIKDDINFLSNIIVNRQEYQWIKDYISQRESPSFNEIRDNLLSILDKSNNNQMNTSTSELNSPTATTTTTNTTTNGSIQSIITIQSIVRIYCGMAGVLGIKLSGAEITATLQLIDKYKSKSFSRIYLCFLLVIEGLLRIIQPKRISECFNNILKTNSCDDLLLLISIYFHTRQLPNIVVIVKNILGFRPSIHTESLNQIGELLTKDIFPEALVALKASLLPTTDNLSNGNTSNISGSGGGSSGSSSGGADNHNTSMMCIYHLLSERIFEKYETDMGQWIWTQTLKASTPIHYLLPSCLDKLIKKTVDSNEYTIVLYEEDIRVDDIIVVCAVKTDTYGRTGVGCLLCTKTSSILIETTQLKEYSDEFLSKLPIQSCLNTIQSNAKDYFYIIPPFFYLVSSQFPQLFNVALLLEEEERHYNSIATLNYIPQYFKQSIYPKSADTKYTVSVFQKTTSNPTTTYLILSYLNTLPDASLTALVIPLVQHLLPILIDNFQQPQIDGIIPLFTDLWSRLFPLDQTNVALKTINLSAFLAERYPIPKSLRICRYALGRIAHNLGVNLTSTHNNNSSNSTSNIVINVRSDFEKDNFIKQILPSLTRFAKTYPILAEDCLQILTEQLPNKQLFNNNSNNNGAQPNNNADKSQHQQFYNGFSTPTLEQQTNTTPWIKVNDKTTIHTDIYQAIQILVKNITN</sequence>
<dbReference type="InterPro" id="IPR026236">
    <property type="entry name" value="Int2_metazoa"/>
</dbReference>
<gene>
    <name evidence="5" type="primary">ints2</name>
    <name evidence="5" type="ORF">PPL_09592</name>
</gene>
<evidence type="ECO:0000313" key="5">
    <source>
        <dbReference type="EMBL" id="EFA76840.1"/>
    </source>
</evidence>
<protein>
    <submittedName>
        <fullName evidence="5">Integrator complex subunit 2</fullName>
    </submittedName>
</protein>
<dbReference type="PANTHER" id="PTHR28608">
    <property type="entry name" value="INTEGRATOR COMPLEX SUBUNIT 2"/>
    <property type="match status" value="1"/>
</dbReference>
<dbReference type="RefSeq" id="XP_020428972.1">
    <property type="nucleotide sequence ID" value="XM_020580385.1"/>
</dbReference>
<dbReference type="GO" id="GO:0034472">
    <property type="term" value="P:snRNA 3'-end processing"/>
    <property type="evidence" value="ECO:0007669"/>
    <property type="project" value="TreeGrafter"/>
</dbReference>
<comment type="subcellular location">
    <subcellularLocation>
        <location evidence="1">Nucleus</location>
    </subcellularLocation>
</comment>
<dbReference type="OMA" id="PKRISEC"/>
<evidence type="ECO:0000313" key="6">
    <source>
        <dbReference type="Proteomes" id="UP000001396"/>
    </source>
</evidence>
<reference evidence="5 6" key="1">
    <citation type="journal article" date="2011" name="Genome Res.">
        <title>Phylogeny-wide analysis of social amoeba genomes highlights ancient origins for complex intercellular communication.</title>
        <authorList>
            <person name="Heidel A.J."/>
            <person name="Lawal H.M."/>
            <person name="Felder M."/>
            <person name="Schilde C."/>
            <person name="Helps N.R."/>
            <person name="Tunggal B."/>
            <person name="Rivero F."/>
            <person name="John U."/>
            <person name="Schleicher M."/>
            <person name="Eichinger L."/>
            <person name="Platzer M."/>
            <person name="Noegel A.A."/>
            <person name="Schaap P."/>
            <person name="Gloeckner G."/>
        </authorList>
    </citation>
    <scope>NUCLEOTIDE SEQUENCE [LARGE SCALE GENOMIC DNA]</scope>
    <source>
        <strain evidence="6">ATCC 26659 / Pp 5 / PN500</strain>
    </source>
</reference>
<dbReference type="GeneID" id="31365067"/>
<keyword evidence="3" id="KW-0539">Nucleus</keyword>
<evidence type="ECO:0000256" key="3">
    <source>
        <dbReference type="ARBA" id="ARBA00023242"/>
    </source>
</evidence>
<evidence type="ECO:0000256" key="1">
    <source>
        <dbReference type="ARBA" id="ARBA00004123"/>
    </source>
</evidence>
<dbReference type="PANTHER" id="PTHR28608:SF1">
    <property type="entry name" value="INTEGRATOR COMPLEX SUBUNIT 2"/>
    <property type="match status" value="1"/>
</dbReference>
<comment type="caution">
    <text evidence="5">The sequence shown here is derived from an EMBL/GenBank/DDBJ whole genome shotgun (WGS) entry which is preliminary data.</text>
</comment>
<proteinExistence type="inferred from homology"/>
<evidence type="ECO:0000256" key="4">
    <source>
        <dbReference type="SAM" id="MobiDB-lite"/>
    </source>
</evidence>
<feature type="region of interest" description="Disordered" evidence="4">
    <location>
        <begin position="938"/>
        <end position="960"/>
    </location>
</feature>
<dbReference type="InParanoid" id="D3BNS1"/>
<dbReference type="AlphaFoldDB" id="D3BNS1"/>
<dbReference type="Proteomes" id="UP000001396">
    <property type="component" value="Unassembled WGS sequence"/>
</dbReference>
<name>D3BNS1_HETP5</name>
<dbReference type="Pfam" id="PF14750">
    <property type="entry name" value="INTS2"/>
    <property type="match status" value="2"/>
</dbReference>
<dbReference type="STRING" id="670386.D3BNS1"/>
<feature type="compositionally biased region" description="Low complexity" evidence="4">
    <location>
        <begin position="35"/>
        <end position="56"/>
    </location>
</feature>
<dbReference type="FunCoup" id="D3BNS1">
    <property type="interactions" value="375"/>
</dbReference>
<evidence type="ECO:0000256" key="2">
    <source>
        <dbReference type="ARBA" id="ARBA00006705"/>
    </source>
</evidence>
<feature type="region of interest" description="Disordered" evidence="4">
    <location>
        <begin position="33"/>
        <end position="56"/>
    </location>
</feature>
<keyword evidence="6" id="KW-1185">Reference proteome</keyword>
<dbReference type="EMBL" id="ADBJ01000044">
    <property type="protein sequence ID" value="EFA76840.1"/>
    <property type="molecule type" value="Genomic_DNA"/>
</dbReference>
<comment type="similarity">
    <text evidence="2">Belongs to the Integrator subunit 2 family.</text>
</comment>